<sequence length="144" mass="15805">MMQRDQGRAAARVRSERLSRTLVLDLLAERQAPMGAYALRDALIARLGRSVSPYSVYRIIRALEGEGRLRRVESSRGWMCADPATAGDLMLLCTGCRAIQPVSSPFEAGRLLDLGRAHGFARMRLVLEVMGLCVTCQAARASGR</sequence>
<organism evidence="1 2">
    <name type="scientific">Sphingomonas changnyeongensis</name>
    <dbReference type="NCBI Taxonomy" id="2698679"/>
    <lineage>
        <taxon>Bacteria</taxon>
        <taxon>Pseudomonadati</taxon>
        <taxon>Pseudomonadota</taxon>
        <taxon>Alphaproteobacteria</taxon>
        <taxon>Sphingomonadales</taxon>
        <taxon>Sphingomonadaceae</taxon>
        <taxon>Sphingomonas</taxon>
    </lineage>
</organism>
<protein>
    <recommendedName>
        <fullName evidence="3">Ferric uptake regulation protein</fullName>
    </recommendedName>
</protein>
<evidence type="ECO:0000313" key="1">
    <source>
        <dbReference type="EMBL" id="QHL90510.1"/>
    </source>
</evidence>
<dbReference type="EMBL" id="CP047895">
    <property type="protein sequence ID" value="QHL90510.1"/>
    <property type="molecule type" value="Genomic_DNA"/>
</dbReference>
<evidence type="ECO:0000313" key="2">
    <source>
        <dbReference type="Proteomes" id="UP000464468"/>
    </source>
</evidence>
<accession>A0A7Z2S4X2</accession>
<dbReference type="SUPFAM" id="SSF46785">
    <property type="entry name" value="Winged helix' DNA-binding domain"/>
    <property type="match status" value="1"/>
</dbReference>
<dbReference type="Gene3D" id="1.10.10.10">
    <property type="entry name" value="Winged helix-like DNA-binding domain superfamily/Winged helix DNA-binding domain"/>
    <property type="match status" value="1"/>
</dbReference>
<keyword evidence="2" id="KW-1185">Reference proteome</keyword>
<dbReference type="Proteomes" id="UP000464468">
    <property type="component" value="Chromosome"/>
</dbReference>
<proteinExistence type="predicted"/>
<dbReference type="InterPro" id="IPR043135">
    <property type="entry name" value="Fur_C"/>
</dbReference>
<dbReference type="InterPro" id="IPR036388">
    <property type="entry name" value="WH-like_DNA-bd_sf"/>
</dbReference>
<reference evidence="1 2" key="1">
    <citation type="submission" date="2020-01" db="EMBL/GenBank/DDBJ databases">
        <title>Sphingomonas sp. C33 whole genome sequece.</title>
        <authorList>
            <person name="Park C."/>
        </authorList>
    </citation>
    <scope>NUCLEOTIDE SEQUENCE [LARGE SCALE GENOMIC DNA]</scope>
    <source>
        <strain evidence="1 2">C33</strain>
    </source>
</reference>
<dbReference type="RefSeq" id="WP_160592438.1">
    <property type="nucleotide sequence ID" value="NZ_CP047895.1"/>
</dbReference>
<dbReference type="InterPro" id="IPR036390">
    <property type="entry name" value="WH_DNA-bd_sf"/>
</dbReference>
<evidence type="ECO:0008006" key="3">
    <source>
        <dbReference type="Google" id="ProtNLM"/>
    </source>
</evidence>
<dbReference type="Gene3D" id="3.30.1490.190">
    <property type="match status" value="1"/>
</dbReference>
<gene>
    <name evidence="1" type="ORF">GVO57_06225</name>
</gene>
<name>A0A7Z2S4X2_9SPHN</name>
<dbReference type="KEGG" id="schy:GVO57_06225"/>
<dbReference type="AlphaFoldDB" id="A0A7Z2S4X2"/>